<dbReference type="SUPFAM" id="SSF56784">
    <property type="entry name" value="HAD-like"/>
    <property type="match status" value="1"/>
</dbReference>
<dbReference type="RefSeq" id="WP_344361431.1">
    <property type="nucleotide sequence ID" value="NZ_BAAASR010000018.1"/>
</dbReference>
<keyword evidence="1" id="KW-0805">Transcription regulation</keyword>
<dbReference type="InterPro" id="IPR001034">
    <property type="entry name" value="DeoR_HTH"/>
</dbReference>
<dbReference type="PANTHER" id="PTHR43611:SF3">
    <property type="entry name" value="FLAVIN MONONUCLEOTIDE HYDROLASE 1, CHLOROPLATIC"/>
    <property type="match status" value="1"/>
</dbReference>
<gene>
    <name evidence="4" type="ORF">GCM10010393_31800</name>
</gene>
<keyword evidence="2" id="KW-0804">Transcription</keyword>
<evidence type="ECO:0000313" key="5">
    <source>
        <dbReference type="Proteomes" id="UP001499942"/>
    </source>
</evidence>
<reference evidence="4 5" key="1">
    <citation type="journal article" date="2019" name="Int. J. Syst. Evol. Microbiol.">
        <title>The Global Catalogue of Microorganisms (GCM) 10K type strain sequencing project: providing services to taxonomists for standard genome sequencing and annotation.</title>
        <authorList>
            <consortium name="The Broad Institute Genomics Platform"/>
            <consortium name="The Broad Institute Genome Sequencing Center for Infectious Disease"/>
            <person name="Wu L."/>
            <person name="Ma J."/>
        </authorList>
    </citation>
    <scope>NUCLEOTIDE SEQUENCE [LARGE SCALE GENOMIC DNA]</scope>
    <source>
        <strain evidence="4 5">JCM 5062</strain>
    </source>
</reference>
<dbReference type="Gene3D" id="3.40.50.1000">
    <property type="entry name" value="HAD superfamily/HAD-like"/>
    <property type="match status" value="1"/>
</dbReference>
<evidence type="ECO:0000313" key="4">
    <source>
        <dbReference type="EMBL" id="GAA2497365.1"/>
    </source>
</evidence>
<name>A0ABN3M8G8_9ACTN</name>
<organism evidence="4 5">
    <name type="scientific">Streptomyces gobitricini</name>
    <dbReference type="NCBI Taxonomy" id="68211"/>
    <lineage>
        <taxon>Bacteria</taxon>
        <taxon>Bacillati</taxon>
        <taxon>Actinomycetota</taxon>
        <taxon>Actinomycetes</taxon>
        <taxon>Kitasatosporales</taxon>
        <taxon>Streptomycetaceae</taxon>
        <taxon>Streptomyces</taxon>
    </lineage>
</organism>
<dbReference type="Pfam" id="PF00702">
    <property type="entry name" value="Hydrolase"/>
    <property type="match status" value="1"/>
</dbReference>
<dbReference type="CDD" id="cd02603">
    <property type="entry name" value="HAD_sEH-N_like"/>
    <property type="match status" value="1"/>
</dbReference>
<feature type="domain" description="HTH deoR-type" evidence="3">
    <location>
        <begin position="1"/>
        <end position="21"/>
    </location>
</feature>
<dbReference type="EMBL" id="BAAASR010000018">
    <property type="protein sequence ID" value="GAA2497365.1"/>
    <property type="molecule type" value="Genomic_DNA"/>
</dbReference>
<proteinExistence type="predicted"/>
<comment type="caution">
    <text evidence="4">The sequence shown here is derived from an EMBL/GenBank/DDBJ whole genome shotgun (WGS) entry which is preliminary data.</text>
</comment>
<dbReference type="Proteomes" id="UP001499942">
    <property type="component" value="Unassembled WGS sequence"/>
</dbReference>
<accession>A0ABN3M8G8</accession>
<protein>
    <recommendedName>
        <fullName evidence="3">HTH deoR-type domain-containing protein</fullName>
    </recommendedName>
</protein>
<evidence type="ECO:0000256" key="2">
    <source>
        <dbReference type="ARBA" id="ARBA00023163"/>
    </source>
</evidence>
<keyword evidence="5" id="KW-1185">Reference proteome</keyword>
<dbReference type="Pfam" id="PF08220">
    <property type="entry name" value="HTH_DeoR"/>
    <property type="match status" value="1"/>
</dbReference>
<dbReference type="NCBIfam" id="TIGR01509">
    <property type="entry name" value="HAD-SF-IA-v3"/>
    <property type="match status" value="1"/>
</dbReference>
<dbReference type="PANTHER" id="PTHR43611">
    <property type="entry name" value="ALPHA-D-GLUCOSE 1-PHOSPHATE PHOSPHATASE"/>
    <property type="match status" value="1"/>
</dbReference>
<dbReference type="InterPro" id="IPR006439">
    <property type="entry name" value="HAD-SF_hydro_IA"/>
</dbReference>
<evidence type="ECO:0000256" key="1">
    <source>
        <dbReference type="ARBA" id="ARBA00023015"/>
    </source>
</evidence>
<sequence length="184" mass="20076">MTVRRDLEVLAEQGVLERFRGELTGPAYWREVGTTLGRRFDAARTGARIEADVTGWSAVDVGMVALVEEFAAAGRRLGLLSNIPPGLALYYEEHHAWLRHFEVRGVSCRIGHAKPEPGAYAWCLRALAAEPADVLFVDDREENVGAARAAGLRGVLFTGAADLRAVLREDRCDAFTEVRGRAGG</sequence>
<dbReference type="InterPro" id="IPR023214">
    <property type="entry name" value="HAD_sf"/>
</dbReference>
<evidence type="ECO:0000259" key="3">
    <source>
        <dbReference type="Pfam" id="PF08220"/>
    </source>
</evidence>
<dbReference type="InterPro" id="IPR036412">
    <property type="entry name" value="HAD-like_sf"/>
</dbReference>